<dbReference type="PATRIC" id="fig|35623.3.peg.1132"/>
<gene>
    <name evidence="1" type="ORF">Aocu_11320</name>
</gene>
<proteinExistence type="predicted"/>
<dbReference type="KEGG" id="aoc:Aocu_11320"/>
<organism evidence="1 2">
    <name type="scientific">Acholeplasma oculi</name>
    <dbReference type="NCBI Taxonomy" id="35623"/>
    <lineage>
        <taxon>Bacteria</taxon>
        <taxon>Bacillati</taxon>
        <taxon>Mycoplasmatota</taxon>
        <taxon>Mollicutes</taxon>
        <taxon>Acholeplasmatales</taxon>
        <taxon>Acholeplasmataceae</taxon>
        <taxon>Acholeplasma</taxon>
    </lineage>
</organism>
<name>A0A061ABH3_9MOLU</name>
<dbReference type="AlphaFoldDB" id="A0A061ABH3"/>
<sequence length="90" mass="11310">MQRLDFGIKNSRIWHICIQDLEINKSITLDNWTRYRGQYREIFYLNDTIKFLEVDHFNHKFKFFKSAVRKQNIEDFRKFFKLFLNYSEYV</sequence>
<dbReference type="RefSeq" id="WP_045749650.1">
    <property type="nucleotide sequence ID" value="NZ_FUZK01000001.1"/>
</dbReference>
<protein>
    <submittedName>
        <fullName evidence="1">Uncharacterized protein</fullName>
    </submittedName>
</protein>
<dbReference type="HOGENOM" id="CLU_2434078_0_0_14"/>
<keyword evidence="2" id="KW-1185">Reference proteome</keyword>
<dbReference type="OrthoDB" id="384719at2"/>
<evidence type="ECO:0000313" key="2">
    <source>
        <dbReference type="Proteomes" id="UP000032434"/>
    </source>
</evidence>
<dbReference type="Proteomes" id="UP000032434">
    <property type="component" value="Chromosome 1"/>
</dbReference>
<dbReference type="EMBL" id="LK028559">
    <property type="protein sequence ID" value="CDR31205.1"/>
    <property type="molecule type" value="Genomic_DNA"/>
</dbReference>
<dbReference type="STRING" id="35623.Aocu_11320"/>
<accession>A0A061ABH3</accession>
<reference evidence="2" key="1">
    <citation type="submission" date="2014-05" db="EMBL/GenBank/DDBJ databases">
        <authorList>
            <person name="Kube M."/>
        </authorList>
    </citation>
    <scope>NUCLEOTIDE SEQUENCE [LARGE SCALE GENOMIC DNA]</scope>
</reference>
<dbReference type="InParanoid" id="A0A061ABH3"/>
<evidence type="ECO:0000313" key="1">
    <source>
        <dbReference type="EMBL" id="CDR31205.1"/>
    </source>
</evidence>